<proteinExistence type="predicted"/>
<gene>
    <name evidence="1" type="ORF">AKJ37_06200</name>
</gene>
<reference evidence="1 2" key="1">
    <citation type="journal article" date="2016" name="Sci. Rep.">
        <title>Metabolic traits of an uncultured archaeal lineage -MSBL1- from brine pools of the Red Sea.</title>
        <authorList>
            <person name="Mwirichia R."/>
            <person name="Alam I."/>
            <person name="Rashid M."/>
            <person name="Vinu M."/>
            <person name="Ba-Alawi W."/>
            <person name="Anthony Kamau A."/>
            <person name="Kamanda Ngugi D."/>
            <person name="Goker M."/>
            <person name="Klenk H.P."/>
            <person name="Bajic V."/>
            <person name="Stingl U."/>
        </authorList>
    </citation>
    <scope>NUCLEOTIDE SEQUENCE [LARGE SCALE GENOMIC DNA]</scope>
    <source>
        <strain evidence="1">SCGC-AAA259I09</strain>
    </source>
</reference>
<evidence type="ECO:0008006" key="3">
    <source>
        <dbReference type="Google" id="ProtNLM"/>
    </source>
</evidence>
<keyword evidence="2" id="KW-1185">Reference proteome</keyword>
<name>A0A133UPC9_9EURY</name>
<comment type="caution">
    <text evidence="1">The sequence shown here is derived from an EMBL/GenBank/DDBJ whole genome shotgun (WGS) entry which is preliminary data.</text>
</comment>
<dbReference type="AlphaFoldDB" id="A0A133UPC9"/>
<accession>A0A133UPC9</accession>
<dbReference type="PATRIC" id="fig|1698267.3.peg.262"/>
<protein>
    <recommendedName>
        <fullName evidence="3">Right handed beta helix domain-containing protein</fullName>
    </recommendedName>
</protein>
<organism evidence="1 2">
    <name type="scientific">candidate division MSBL1 archaeon SCGC-AAA259I09</name>
    <dbReference type="NCBI Taxonomy" id="1698267"/>
    <lineage>
        <taxon>Archaea</taxon>
        <taxon>Methanobacteriati</taxon>
        <taxon>Methanobacteriota</taxon>
        <taxon>candidate division MSBL1</taxon>
    </lineage>
</organism>
<dbReference type="EMBL" id="LHXR01000114">
    <property type="protein sequence ID" value="KXA96041.1"/>
    <property type="molecule type" value="Genomic_DNA"/>
</dbReference>
<sequence>KENGAMLATPKALDTGSVDVEIAYQTEVTADSVMVENADTTEWFGSINEALTNFEGTLGENDNVIVYENYSGEPSSGELAWPVTLNGGENYTVRGIDGAEIPAATENAENTAIVVENRGITIEDLTVNADEAENAIEVNANDLTLSGVDVMVDNMYGVVVSSGVENLTVNKESSITGNSLDNDYGIKVIDGATGTLSVDETDFEDLRNGIEVLDNNIAVDVTNSGFTGISDMGLYTEVTGENLTGNYTVENTEFMNIGTGVKVLADNLEGAISVNYNNFENAGADNWAVWLDEANDGAGVVNLENNWWNDEGGPVADEDEDDTRGDNFKLSGTIDTSITPWLNAPYPNTETTKSIEFDRDIYAGMKEVTVTARYGYKLGDDSVDVDVGSENANENITLTLAATDDTGVFDNTFMLTDNETLYNEEDGYLLVDNVMDNIIARPDDDWNEWNDTAEAVVDILPPVMDNIVIAVGDQGWTYEGKDNTWAENKIWARGSVEITANFTENSPENMVFTIGEREIVEDLEAGDNSVTVSEYVTRVPDGTLPITATLTDRGGLTDTLEKDIIVDTTPPDVEVVGPEQVGFGPNVENTDIPIQVDADDNVIDNVAGSGVETVTVDVPALENDISLTYNSESGYWESSITASVEDLASFEVTATATDRLAQSDDATGTVDVRWDNTAPAIENVWVVYPEGFNAAKVGDTVIVKATVTDDVEVGSVRLNAENVGLGSEIEMTLVDGDVYSAELEDIDVAEENLGLRQLTVTALDTANNEATGIVDVNVVGYYESYEITLEKGWNLISLPIIPENTATEAILAGLGDAVDNVVSVWGYDALDGQWMTYTPGVPTPPTFPSLRVMEDGKAYWVKMEETATLEIEGREMPVGGGGVIPPTYVLRTGWNLVGFTGVTQKTRDAYLGMVEEQVTGMTVFGYDTDKGLYTVRPSTMLTPGQGYWVFVTEKAAFTAW</sequence>
<feature type="non-terminal residue" evidence="1">
    <location>
        <position position="1"/>
    </location>
</feature>
<evidence type="ECO:0000313" key="1">
    <source>
        <dbReference type="EMBL" id="KXA96041.1"/>
    </source>
</evidence>
<evidence type="ECO:0000313" key="2">
    <source>
        <dbReference type="Proteomes" id="UP000070463"/>
    </source>
</evidence>
<dbReference type="Proteomes" id="UP000070463">
    <property type="component" value="Unassembled WGS sequence"/>
</dbReference>